<keyword evidence="2" id="KW-1185">Reference proteome</keyword>
<organism evidence="1 2">
    <name type="scientific">Acropora cervicornis</name>
    <name type="common">Staghorn coral</name>
    <dbReference type="NCBI Taxonomy" id="6130"/>
    <lineage>
        <taxon>Eukaryota</taxon>
        <taxon>Metazoa</taxon>
        <taxon>Cnidaria</taxon>
        <taxon>Anthozoa</taxon>
        <taxon>Hexacorallia</taxon>
        <taxon>Scleractinia</taxon>
        <taxon>Astrocoeniina</taxon>
        <taxon>Acroporidae</taxon>
        <taxon>Acropora</taxon>
    </lineage>
</organism>
<dbReference type="PANTHER" id="PTHR47018">
    <property type="entry name" value="CXC DOMAIN-CONTAINING PROTEIN-RELATED"/>
    <property type="match status" value="1"/>
</dbReference>
<dbReference type="EMBL" id="JARQWQ010000002">
    <property type="protein sequence ID" value="KAK2573598.1"/>
    <property type="molecule type" value="Genomic_DNA"/>
</dbReference>
<reference evidence="1" key="2">
    <citation type="journal article" date="2023" name="Science">
        <title>Genomic signatures of disease resistance in endangered staghorn corals.</title>
        <authorList>
            <person name="Vollmer S.V."/>
            <person name="Selwyn J.D."/>
            <person name="Despard B.A."/>
            <person name="Roesel C.L."/>
        </authorList>
    </citation>
    <scope>NUCLEOTIDE SEQUENCE</scope>
    <source>
        <strain evidence="1">K2</strain>
    </source>
</reference>
<comment type="caution">
    <text evidence="1">The sequence shown here is derived from an EMBL/GenBank/DDBJ whole genome shotgun (WGS) entry which is preliminary data.</text>
</comment>
<evidence type="ECO:0000313" key="2">
    <source>
        <dbReference type="Proteomes" id="UP001249851"/>
    </source>
</evidence>
<reference evidence="1" key="1">
    <citation type="journal article" date="2023" name="G3 (Bethesda)">
        <title>Whole genome assembly and annotation of the endangered Caribbean coral Acropora cervicornis.</title>
        <authorList>
            <person name="Selwyn J.D."/>
            <person name="Vollmer S.V."/>
        </authorList>
    </citation>
    <scope>NUCLEOTIDE SEQUENCE</scope>
    <source>
        <strain evidence="1">K2</strain>
    </source>
</reference>
<feature type="non-terminal residue" evidence="1">
    <location>
        <position position="557"/>
    </location>
</feature>
<proteinExistence type="predicted"/>
<feature type="non-terminal residue" evidence="1">
    <location>
        <position position="1"/>
    </location>
</feature>
<accession>A0AAD9R5P4</accession>
<dbReference type="PANTHER" id="PTHR47018:SF3">
    <property type="entry name" value="MYCBP-ASSOCIATED PROTEIN"/>
    <property type="match status" value="1"/>
</dbReference>
<gene>
    <name evidence="1" type="ORF">P5673_001269</name>
</gene>
<dbReference type="AlphaFoldDB" id="A0AAD9R5P4"/>
<name>A0AAD9R5P4_ACRCE</name>
<dbReference type="Proteomes" id="UP001249851">
    <property type="component" value="Unassembled WGS sequence"/>
</dbReference>
<sequence>TDLKTVTLNQVQTFETSDKILKNAKFDKEVSCRLAGISDLIAAEGKYHLKCYARFLRNTQKIPQEDQEKDKAEQLHAGNQSCDDELRNDAIEDIDLDVELLSWLYRVAVKVHHDVKSAPTHGCIGNINQESVEDIIPRSLFILVSLLCTGSQEEENEADTDLKTLVLSVCQDIVFVASRGRKLTPKHLGLGLTLHQATRSKELVQLLHSAGHSISYETVLRMDNSSANDVLVRYKENGNVFVPRNFTESTASYTRYAVDNMDINEETLSGMGTFHATQVAAFRRKGDDELPMDIRIIPKSARRLDLEVPQLHQLSQISLENKKPEAVLEEPVEEGWYKPIQEKIDESYKKELAWILGRLVHQQPELQKIPGWSGFNQLLSSNQHQVTMVGPLPIVNAPAHEYETLWTVILRCKAMTRLRNGKYTVITMDEGLYNKAKMLQWAKMEEFKNVVVVLGGFHTQMTLSKVIGKYLESSGISDIWAESEVFGETTAVNILKGKLWNRVVRAHKLSYEALWRVHQGFQHGDFVTKETKNAFNQIADDQALEHVNKSGKVAGGL</sequence>
<evidence type="ECO:0000313" key="1">
    <source>
        <dbReference type="EMBL" id="KAK2573598.1"/>
    </source>
</evidence>
<protein>
    <submittedName>
        <fullName evidence="1">Uncharacterized protein</fullName>
    </submittedName>
</protein>